<keyword evidence="7" id="KW-1133">Transmembrane helix</keyword>
<dbReference type="InterPro" id="IPR003599">
    <property type="entry name" value="Ig_sub"/>
</dbReference>
<proteinExistence type="predicted"/>
<dbReference type="InterPro" id="IPR036179">
    <property type="entry name" value="Ig-like_dom_sf"/>
</dbReference>
<evidence type="ECO:0000256" key="3">
    <source>
        <dbReference type="ARBA" id="ARBA00023157"/>
    </source>
</evidence>
<comment type="subcellular location">
    <subcellularLocation>
        <location evidence="1">Membrane</location>
        <topology evidence="1">Single-pass type I membrane protein</topology>
    </subcellularLocation>
</comment>
<dbReference type="GO" id="GO:0005911">
    <property type="term" value="C:cell-cell junction"/>
    <property type="evidence" value="ECO:0007669"/>
    <property type="project" value="TreeGrafter"/>
</dbReference>
<keyword evidence="11" id="KW-1185">Reference proteome</keyword>
<feature type="domain" description="Ig-like" evidence="9">
    <location>
        <begin position="254"/>
        <end position="406"/>
    </location>
</feature>
<dbReference type="PANTHER" id="PTHR11640:SF31">
    <property type="entry name" value="IRREGULAR CHIASM C-ROUGHEST PROTEIN-RELATED"/>
    <property type="match status" value="1"/>
</dbReference>
<dbReference type="SMART" id="SM00409">
    <property type="entry name" value="IG"/>
    <property type="match status" value="2"/>
</dbReference>
<dbReference type="Gene3D" id="2.60.40.10">
    <property type="entry name" value="Immunoglobulins"/>
    <property type="match status" value="1"/>
</dbReference>
<dbReference type="AlphaFoldDB" id="A0A1W0WM14"/>
<evidence type="ECO:0000256" key="1">
    <source>
        <dbReference type="ARBA" id="ARBA00004479"/>
    </source>
</evidence>
<dbReference type="PANTHER" id="PTHR11640">
    <property type="entry name" value="NEPHRIN"/>
    <property type="match status" value="1"/>
</dbReference>
<evidence type="ECO:0000256" key="7">
    <source>
        <dbReference type="SAM" id="Phobius"/>
    </source>
</evidence>
<keyword evidence="3" id="KW-1015">Disulfide bond</keyword>
<dbReference type="InterPro" id="IPR013783">
    <property type="entry name" value="Ig-like_fold"/>
</dbReference>
<keyword evidence="2 7" id="KW-0472">Membrane</keyword>
<accession>A0A1W0WM14</accession>
<evidence type="ECO:0000256" key="6">
    <source>
        <dbReference type="SAM" id="MobiDB-lite"/>
    </source>
</evidence>
<feature type="region of interest" description="Disordered" evidence="6">
    <location>
        <begin position="443"/>
        <end position="473"/>
    </location>
</feature>
<comment type="caution">
    <text evidence="10">The sequence shown here is derived from an EMBL/GenBank/DDBJ whole genome shotgun (WGS) entry which is preliminary data.</text>
</comment>
<protein>
    <recommendedName>
        <fullName evidence="9">Ig-like domain-containing protein</fullName>
    </recommendedName>
</protein>
<keyword evidence="7" id="KW-0812">Transmembrane</keyword>
<reference evidence="11" key="1">
    <citation type="submission" date="2017-01" db="EMBL/GenBank/DDBJ databases">
        <title>Comparative genomics of anhydrobiosis in the tardigrade Hypsibius dujardini.</title>
        <authorList>
            <person name="Yoshida Y."/>
            <person name="Koutsovoulos G."/>
            <person name="Laetsch D."/>
            <person name="Stevens L."/>
            <person name="Kumar S."/>
            <person name="Horikawa D."/>
            <person name="Ishino K."/>
            <person name="Komine S."/>
            <person name="Tomita M."/>
            <person name="Blaxter M."/>
            <person name="Arakawa K."/>
        </authorList>
    </citation>
    <scope>NUCLEOTIDE SEQUENCE [LARGE SCALE GENOMIC DNA]</scope>
    <source>
        <strain evidence="11">Z151</strain>
    </source>
</reference>
<dbReference type="PROSITE" id="PS50835">
    <property type="entry name" value="IG_LIKE"/>
    <property type="match status" value="1"/>
</dbReference>
<evidence type="ECO:0000256" key="4">
    <source>
        <dbReference type="ARBA" id="ARBA00023180"/>
    </source>
</evidence>
<dbReference type="OrthoDB" id="5970915at2759"/>
<evidence type="ECO:0000313" key="11">
    <source>
        <dbReference type="Proteomes" id="UP000192578"/>
    </source>
</evidence>
<evidence type="ECO:0000256" key="8">
    <source>
        <dbReference type="SAM" id="SignalP"/>
    </source>
</evidence>
<evidence type="ECO:0000256" key="2">
    <source>
        <dbReference type="ARBA" id="ARBA00023136"/>
    </source>
</evidence>
<dbReference type="InterPro" id="IPR051275">
    <property type="entry name" value="Cell_adhesion_signaling"/>
</dbReference>
<feature type="signal peptide" evidence="8">
    <location>
        <begin position="1"/>
        <end position="29"/>
    </location>
</feature>
<evidence type="ECO:0000256" key="5">
    <source>
        <dbReference type="ARBA" id="ARBA00023319"/>
    </source>
</evidence>
<dbReference type="GO" id="GO:0098609">
    <property type="term" value="P:cell-cell adhesion"/>
    <property type="evidence" value="ECO:0007669"/>
    <property type="project" value="TreeGrafter"/>
</dbReference>
<feature type="chain" id="PRO_5012777234" description="Ig-like domain-containing protein" evidence="8">
    <location>
        <begin position="30"/>
        <end position="473"/>
    </location>
</feature>
<dbReference type="SUPFAM" id="SSF48726">
    <property type="entry name" value="Immunoglobulin"/>
    <property type="match status" value="1"/>
</dbReference>
<organism evidence="10 11">
    <name type="scientific">Hypsibius exemplaris</name>
    <name type="common">Freshwater tardigrade</name>
    <dbReference type="NCBI Taxonomy" id="2072580"/>
    <lineage>
        <taxon>Eukaryota</taxon>
        <taxon>Metazoa</taxon>
        <taxon>Ecdysozoa</taxon>
        <taxon>Tardigrada</taxon>
        <taxon>Eutardigrada</taxon>
        <taxon>Parachela</taxon>
        <taxon>Hypsibioidea</taxon>
        <taxon>Hypsibiidae</taxon>
        <taxon>Hypsibius</taxon>
    </lineage>
</organism>
<dbReference type="GO" id="GO:0005886">
    <property type="term" value="C:plasma membrane"/>
    <property type="evidence" value="ECO:0007669"/>
    <property type="project" value="TreeGrafter"/>
</dbReference>
<dbReference type="EMBL" id="MTYJ01000076">
    <property type="protein sequence ID" value="OQV16260.1"/>
    <property type="molecule type" value="Genomic_DNA"/>
</dbReference>
<name>A0A1W0WM14_HYPEX</name>
<evidence type="ECO:0000259" key="9">
    <source>
        <dbReference type="PROSITE" id="PS50835"/>
    </source>
</evidence>
<keyword evidence="4" id="KW-0325">Glycoprotein</keyword>
<dbReference type="GO" id="GO:0050839">
    <property type="term" value="F:cell adhesion molecule binding"/>
    <property type="evidence" value="ECO:0007669"/>
    <property type="project" value="TreeGrafter"/>
</dbReference>
<gene>
    <name evidence="10" type="ORF">BV898_09569</name>
</gene>
<feature type="transmembrane region" description="Helical" evidence="7">
    <location>
        <begin position="413"/>
        <end position="434"/>
    </location>
</feature>
<evidence type="ECO:0000313" key="10">
    <source>
        <dbReference type="EMBL" id="OQV16260.1"/>
    </source>
</evidence>
<keyword evidence="8" id="KW-0732">Signal</keyword>
<dbReference type="InterPro" id="IPR007110">
    <property type="entry name" value="Ig-like_dom"/>
</dbReference>
<sequence>MALERSVVCCFALSWSLLLAVIFTTTTSAEKIEIKADYTGGQVWNGVTYFNPSDSLDLNCITTAPGPTSWTLTVPNQPPATVSQGSGARLHLEPTGSGRNMKPVKGGQYSCTVGNDTADYYVNVLDGDSLIPKNLVANGTAQTAYLRCEQRFRPEFPLIWTRRLSDGTEIVLNGVHMHPDGTTPDMNYTVNVDQETPRDMSNVHDGKKNWTLKIRSHEGRYPMKTGEYQCKLNTTGTTLTHKEIIKTVVYEATPDVKIDGTAQSQTATKEDRFSLTCIYSGSGNEERVKWVLNGTSRDSVLSLLQLQQQDPQRHLGWQVLVDFNETFAPCREPYHLSHPDRRCLSDARDPDHRFSLMRDRHYENSSRQQERTSILEIRNVTDSDRGQYYCFVENEHGVNSGTVFVRVKDRWAALWPFLGILAELVLLALIICICERRRSRTLEQEEEAKPLNETTDNDRSTLPADNAAVRNRK</sequence>
<dbReference type="Proteomes" id="UP000192578">
    <property type="component" value="Unassembled WGS sequence"/>
</dbReference>
<keyword evidence="5" id="KW-0393">Immunoglobulin domain</keyword>